<dbReference type="AlphaFoldDB" id="A5BIY7"/>
<feature type="region of interest" description="Disordered" evidence="1">
    <location>
        <begin position="320"/>
        <end position="346"/>
    </location>
</feature>
<feature type="compositionally biased region" description="Low complexity" evidence="1">
    <location>
        <begin position="321"/>
        <end position="330"/>
    </location>
</feature>
<gene>
    <name evidence="3" type="ORF">VITISV_025425</name>
</gene>
<feature type="region of interest" description="Disordered" evidence="1">
    <location>
        <begin position="48"/>
        <end position="71"/>
    </location>
</feature>
<evidence type="ECO:0000313" key="3">
    <source>
        <dbReference type="EMBL" id="CAN76938.1"/>
    </source>
</evidence>
<evidence type="ECO:0000256" key="1">
    <source>
        <dbReference type="SAM" id="MobiDB-lite"/>
    </source>
</evidence>
<protein>
    <recommendedName>
        <fullName evidence="2">Ty3 transposon capsid-like protein domain-containing protein</fullName>
    </recommendedName>
</protein>
<reference evidence="3" key="1">
    <citation type="journal article" date="2007" name="PLoS ONE">
        <title>The first genome sequence of an elite grapevine cultivar (Pinot noir Vitis vinifera L.): coping with a highly heterozygous genome.</title>
        <authorList>
            <person name="Velasco R."/>
            <person name="Zharkikh A."/>
            <person name="Troggio M."/>
            <person name="Cartwright D.A."/>
            <person name="Cestaro A."/>
            <person name="Pruss D."/>
            <person name="Pindo M."/>
            <person name="FitzGerald L.M."/>
            <person name="Vezzulli S."/>
            <person name="Reid J."/>
            <person name="Malacarne G."/>
            <person name="Iliev D."/>
            <person name="Coppola G."/>
            <person name="Wardell B."/>
            <person name="Micheletti D."/>
            <person name="Macalma T."/>
            <person name="Facci M."/>
            <person name="Mitchell J.T."/>
            <person name="Perazzolli M."/>
            <person name="Eldredge G."/>
            <person name="Gatto P."/>
            <person name="Oyzerski R."/>
            <person name="Moretto M."/>
            <person name="Gutin N."/>
            <person name="Stefanini M."/>
            <person name="Chen Y."/>
            <person name="Segala C."/>
            <person name="Davenport C."/>
            <person name="Dematte L."/>
            <person name="Mraz A."/>
            <person name="Battilana J."/>
            <person name="Stormo K."/>
            <person name="Costa F."/>
            <person name="Tao Q."/>
            <person name="Si-Ammour A."/>
            <person name="Harkins T."/>
            <person name="Lackey A."/>
            <person name="Perbost C."/>
            <person name="Taillon B."/>
            <person name="Stella A."/>
            <person name="Solovyev V."/>
            <person name="Fawcett J.A."/>
            <person name="Sterck L."/>
            <person name="Vandepoele K."/>
            <person name="Grando S.M."/>
            <person name="Toppo S."/>
            <person name="Moser C."/>
            <person name="Lanchbury J."/>
            <person name="Bogden R."/>
            <person name="Skolnick M."/>
            <person name="Sgaramella V."/>
            <person name="Bhatnagar S.K."/>
            <person name="Fontana P."/>
            <person name="Gutin A."/>
            <person name="Van de Peer Y."/>
            <person name="Salamini F."/>
            <person name="Viola R."/>
        </authorList>
    </citation>
    <scope>NUCLEOTIDE SEQUENCE</scope>
</reference>
<dbReference type="EMBL" id="AM461096">
    <property type="protein sequence ID" value="CAN76938.1"/>
    <property type="molecule type" value="Genomic_DNA"/>
</dbReference>
<accession>A5BIY7</accession>
<feature type="compositionally biased region" description="Basic and acidic residues" evidence="1">
    <location>
        <begin position="121"/>
        <end position="131"/>
    </location>
</feature>
<feature type="region of interest" description="Disordered" evidence="1">
    <location>
        <begin position="115"/>
        <end position="143"/>
    </location>
</feature>
<organism evidence="3">
    <name type="scientific">Vitis vinifera</name>
    <name type="common">Grape</name>
    <dbReference type="NCBI Taxonomy" id="29760"/>
    <lineage>
        <taxon>Eukaryota</taxon>
        <taxon>Viridiplantae</taxon>
        <taxon>Streptophyta</taxon>
        <taxon>Embryophyta</taxon>
        <taxon>Tracheophyta</taxon>
        <taxon>Spermatophyta</taxon>
        <taxon>Magnoliopsida</taxon>
        <taxon>eudicotyledons</taxon>
        <taxon>Gunneridae</taxon>
        <taxon>Pentapetalae</taxon>
        <taxon>rosids</taxon>
        <taxon>Vitales</taxon>
        <taxon>Vitaceae</taxon>
        <taxon>Viteae</taxon>
        <taxon>Vitis</taxon>
    </lineage>
</organism>
<dbReference type="InterPro" id="IPR045358">
    <property type="entry name" value="Ty3_capsid"/>
</dbReference>
<evidence type="ECO:0000259" key="2">
    <source>
        <dbReference type="Pfam" id="PF19259"/>
    </source>
</evidence>
<feature type="compositionally biased region" description="Basic residues" evidence="1">
    <location>
        <begin position="49"/>
        <end position="59"/>
    </location>
</feature>
<sequence>MSGLGMLELFNFVKLFIELHDISMRTIRILYSNLLLGGLLQQRITIAPRGKRAGSRGRGGRNNLVSEQDMDESRIDRLETEIGSIATGQDRKFRELQETLMQAITSMNTRLDQISGNQSLERGESAHDGGGSRRFNYRGPRDSTESYGAVIPRVTKLDFPRFNGSEDPTSWICRVEQFFEFQKIAEEEKVPLATYHLEGEAQLWYQILKEEGEVAWLTLKEGLNSRYGPTEFDDFFGDLTRLKQVGSVREYQSQFEKLLSRVGKLNQSQQVACFIGGLNEDVRIDVQAMKPPTLSAAVGLARLYEVKYHKRSSFNLEPKKTVSTNSTVTSRPLSSTPAIRRLSPTEMKERRDKGLCFNCDEKFAPGHRCKKLFLIEGCWPEEDSGDGIGDIEENVMSTSKRSCCLLQQRITIAPRGKRAGSRGRGGRNNQQLQNQRIYFLHQFILF</sequence>
<dbReference type="PANTHER" id="PTHR33223">
    <property type="entry name" value="CCHC-TYPE DOMAIN-CONTAINING PROTEIN"/>
    <property type="match status" value="1"/>
</dbReference>
<dbReference type="Pfam" id="PF19259">
    <property type="entry name" value="Ty3_capsid"/>
    <property type="match status" value="1"/>
</dbReference>
<name>A5BIY7_VITVI</name>
<dbReference type="PANTHER" id="PTHR33223:SF6">
    <property type="entry name" value="CCHC-TYPE DOMAIN-CONTAINING PROTEIN"/>
    <property type="match status" value="1"/>
</dbReference>
<proteinExistence type="predicted"/>
<feature type="domain" description="Ty3 transposon capsid-like protein" evidence="2">
    <location>
        <begin position="160"/>
        <end position="324"/>
    </location>
</feature>